<dbReference type="InterPro" id="IPR007052">
    <property type="entry name" value="CS_dom"/>
</dbReference>
<dbReference type="Gene3D" id="3.80.10.10">
    <property type="entry name" value="Ribonuclease Inhibitor"/>
    <property type="match status" value="1"/>
</dbReference>
<gene>
    <name evidence="2" type="ORF">CCMP2556_LOCUS43943</name>
</gene>
<dbReference type="Gene3D" id="2.60.40.790">
    <property type="match status" value="1"/>
</dbReference>
<dbReference type="Proteomes" id="UP001642484">
    <property type="component" value="Unassembled WGS sequence"/>
</dbReference>
<dbReference type="InterPro" id="IPR008978">
    <property type="entry name" value="HSP20-like_chaperone"/>
</dbReference>
<name>A0ABP0QTP4_9DINO</name>
<accession>A0ABP0QTP4</accession>
<dbReference type="PROSITE" id="PS51203">
    <property type="entry name" value="CS"/>
    <property type="match status" value="1"/>
</dbReference>
<dbReference type="EMBL" id="CAXAMN010024995">
    <property type="protein sequence ID" value="CAK9091667.1"/>
    <property type="molecule type" value="Genomic_DNA"/>
</dbReference>
<dbReference type="SUPFAM" id="SSF49764">
    <property type="entry name" value="HSP20-like chaperones"/>
    <property type="match status" value="1"/>
</dbReference>
<protein>
    <recommendedName>
        <fullName evidence="1">CS domain-containing protein</fullName>
    </recommendedName>
</protein>
<dbReference type="SUPFAM" id="SSF52047">
    <property type="entry name" value="RNI-like"/>
    <property type="match status" value="1"/>
</dbReference>
<keyword evidence="3" id="KW-1185">Reference proteome</keyword>
<dbReference type="Pfam" id="PF04969">
    <property type="entry name" value="CS"/>
    <property type="match status" value="1"/>
</dbReference>
<proteinExistence type="predicted"/>
<sequence length="263" mass="28625">MNPSTGHFMVLMEKAWVILETCFRSVNTYMFVEPKTGDIPFGVWVHPLARPLAPALEAIGERGAMCLAKALEVNPFVLETLEISENDLGEGTAALKSAFQASESMMRLCLGDAQTFEKEAISAVGCEGAPKQRTDPTRSSGDAFAVRCHRRGAEIVRPSGGAETQATSMVAKLLDMQQDEQELDLVLSVPGLTRSTALKVSLVPRHLTVTAVELGTLVDAELFDEIDPDTYEMSVRDGLLELSLSKPPGRGCAWPRLFLDPFQ</sequence>
<evidence type="ECO:0000259" key="1">
    <source>
        <dbReference type="PROSITE" id="PS51203"/>
    </source>
</evidence>
<dbReference type="InterPro" id="IPR032675">
    <property type="entry name" value="LRR_dom_sf"/>
</dbReference>
<evidence type="ECO:0000313" key="3">
    <source>
        <dbReference type="Proteomes" id="UP001642484"/>
    </source>
</evidence>
<organism evidence="2 3">
    <name type="scientific">Durusdinium trenchii</name>
    <dbReference type="NCBI Taxonomy" id="1381693"/>
    <lineage>
        <taxon>Eukaryota</taxon>
        <taxon>Sar</taxon>
        <taxon>Alveolata</taxon>
        <taxon>Dinophyceae</taxon>
        <taxon>Suessiales</taxon>
        <taxon>Symbiodiniaceae</taxon>
        <taxon>Durusdinium</taxon>
    </lineage>
</organism>
<evidence type="ECO:0000313" key="2">
    <source>
        <dbReference type="EMBL" id="CAK9091667.1"/>
    </source>
</evidence>
<feature type="domain" description="CS" evidence="1">
    <location>
        <begin position="169"/>
        <end position="258"/>
    </location>
</feature>
<comment type="caution">
    <text evidence="2">The sequence shown here is derived from an EMBL/GenBank/DDBJ whole genome shotgun (WGS) entry which is preliminary data.</text>
</comment>
<reference evidence="2 3" key="1">
    <citation type="submission" date="2024-02" db="EMBL/GenBank/DDBJ databases">
        <authorList>
            <person name="Chen Y."/>
            <person name="Shah S."/>
            <person name="Dougan E. K."/>
            <person name="Thang M."/>
            <person name="Chan C."/>
        </authorList>
    </citation>
    <scope>NUCLEOTIDE SEQUENCE [LARGE SCALE GENOMIC DNA]</scope>
</reference>